<proteinExistence type="predicted"/>
<keyword evidence="4" id="KW-1185">Reference proteome</keyword>
<reference evidence="4" key="1">
    <citation type="journal article" date="2015" name="Nat. Genet.">
        <title>The genome and transcriptome of the zoonotic hookworm Ancylostoma ceylanicum identify infection-specific gene families.</title>
        <authorList>
            <person name="Schwarz E.M."/>
            <person name="Hu Y."/>
            <person name="Antoshechkin I."/>
            <person name="Miller M.M."/>
            <person name="Sternberg P.W."/>
            <person name="Aroian R.V."/>
        </authorList>
    </citation>
    <scope>NUCLEOTIDE SEQUENCE</scope>
    <source>
        <strain evidence="4">HY135</strain>
    </source>
</reference>
<gene>
    <name evidence="3" type="primary">Acey_s0102.g3458</name>
    <name evidence="3" type="ORF">Y032_0102g3458</name>
</gene>
<dbReference type="OrthoDB" id="5881925at2759"/>
<evidence type="ECO:0000313" key="3">
    <source>
        <dbReference type="EMBL" id="EYC02055.1"/>
    </source>
</evidence>
<keyword evidence="1" id="KW-0175">Coiled coil</keyword>
<comment type="caution">
    <text evidence="3">The sequence shown here is derived from an EMBL/GenBank/DDBJ whole genome shotgun (WGS) entry which is preliminary data.</text>
</comment>
<protein>
    <submittedName>
        <fullName evidence="3">Uncharacterized protein</fullName>
    </submittedName>
</protein>
<name>A0A016THC1_9BILA</name>
<dbReference type="EMBL" id="JARK01001438">
    <property type="protein sequence ID" value="EYC02055.1"/>
    <property type="molecule type" value="Genomic_DNA"/>
</dbReference>
<evidence type="ECO:0000256" key="1">
    <source>
        <dbReference type="SAM" id="Coils"/>
    </source>
</evidence>
<feature type="coiled-coil region" evidence="1">
    <location>
        <begin position="67"/>
        <end position="108"/>
    </location>
</feature>
<feature type="region of interest" description="Disordered" evidence="2">
    <location>
        <begin position="266"/>
        <end position="297"/>
    </location>
</feature>
<dbReference type="Proteomes" id="UP000024635">
    <property type="component" value="Unassembled WGS sequence"/>
</dbReference>
<evidence type="ECO:0000313" key="4">
    <source>
        <dbReference type="Proteomes" id="UP000024635"/>
    </source>
</evidence>
<evidence type="ECO:0000256" key="2">
    <source>
        <dbReference type="SAM" id="MobiDB-lite"/>
    </source>
</evidence>
<accession>A0A016THC1</accession>
<dbReference type="AlphaFoldDB" id="A0A016THC1"/>
<sequence>MDTPLAPAPAALPVQIRRGKKHKIDFGGSPPASDDLDHAVDLVLNDASLPAHLRTVVSHLLQFKDQFAVLLQKNRELIDENDRFRKENSDLLNENTSLKSQIGNLRSELSRIRNSPLEQLDEPKSASFCVCEETERKRSIVIAGIAECEANLSSTKVIYDNNCVRRILDHLSIQCHPVAVYRMGRINSNRPRLLKVVLPSSYYSSLTLRRAPKLKSFSVRGIFIRPSLPKCERDRLRGLRLSRSSPHAEGVSCSAIIPSQPLLDSQQSQISQSMSPHLTNSCIDGGDPMISQSSENV</sequence>
<organism evidence="3 4">
    <name type="scientific">Ancylostoma ceylanicum</name>
    <dbReference type="NCBI Taxonomy" id="53326"/>
    <lineage>
        <taxon>Eukaryota</taxon>
        <taxon>Metazoa</taxon>
        <taxon>Ecdysozoa</taxon>
        <taxon>Nematoda</taxon>
        <taxon>Chromadorea</taxon>
        <taxon>Rhabditida</taxon>
        <taxon>Rhabditina</taxon>
        <taxon>Rhabditomorpha</taxon>
        <taxon>Strongyloidea</taxon>
        <taxon>Ancylostomatidae</taxon>
        <taxon>Ancylostomatinae</taxon>
        <taxon>Ancylostoma</taxon>
    </lineage>
</organism>